<dbReference type="SUPFAM" id="SSF51735">
    <property type="entry name" value="NAD(P)-binding Rossmann-fold domains"/>
    <property type="match status" value="1"/>
</dbReference>
<evidence type="ECO:0000313" key="3">
    <source>
        <dbReference type="EMBL" id="MST34344.1"/>
    </source>
</evidence>
<dbReference type="InterPro" id="IPR002347">
    <property type="entry name" value="SDR_fam"/>
</dbReference>
<dbReference type="EMBL" id="WJHE01000954">
    <property type="protein sequence ID" value="MST34344.1"/>
    <property type="molecule type" value="Genomic_DNA"/>
</dbReference>
<protein>
    <submittedName>
        <fullName evidence="3">SDR family oxidoreductase</fullName>
    </submittedName>
</protein>
<sequence>AARRMAGAGTGGSIVNITSMNGVAPGPNGGAYGATKAGVALLTQQMALEWGPAAIRVNAVAPGVVDAGMNAPILADPAVREARRSKVPLGRLGTAGDIAAAVAWLLSDQASYVTGQNLLVDGGVTMSIIANLPRPQSVDGVGMRAE</sequence>
<keyword evidence="4" id="KW-1185">Reference proteome</keyword>
<organism evidence="3 4">
    <name type="scientific">Acidiferrimicrobium australe</name>
    <dbReference type="NCBI Taxonomy" id="2664430"/>
    <lineage>
        <taxon>Bacteria</taxon>
        <taxon>Bacillati</taxon>
        <taxon>Actinomycetota</taxon>
        <taxon>Acidimicrobiia</taxon>
        <taxon>Acidimicrobiales</taxon>
        <taxon>Acidimicrobiaceae</taxon>
        <taxon>Acidiferrimicrobium</taxon>
    </lineage>
</organism>
<evidence type="ECO:0000256" key="1">
    <source>
        <dbReference type="ARBA" id="ARBA00006484"/>
    </source>
</evidence>
<evidence type="ECO:0000256" key="2">
    <source>
        <dbReference type="ARBA" id="ARBA00023002"/>
    </source>
</evidence>
<dbReference type="Gene3D" id="3.40.50.720">
    <property type="entry name" value="NAD(P)-binding Rossmann-like Domain"/>
    <property type="match status" value="1"/>
</dbReference>
<keyword evidence="2" id="KW-0560">Oxidoreductase</keyword>
<dbReference type="InterPro" id="IPR020904">
    <property type="entry name" value="Sc_DH/Rdtase_CS"/>
</dbReference>
<dbReference type="Pfam" id="PF13561">
    <property type="entry name" value="adh_short_C2"/>
    <property type="match status" value="1"/>
</dbReference>
<name>A0ABW9QY33_9ACTN</name>
<feature type="non-terminal residue" evidence="3">
    <location>
        <position position="1"/>
    </location>
</feature>
<gene>
    <name evidence="3" type="ORF">GHK86_16650</name>
</gene>
<reference evidence="3 4" key="1">
    <citation type="submission" date="2019-11" db="EMBL/GenBank/DDBJ databases">
        <title>Acidiferrimicrobium australis gen. nov., sp. nov., an acidophilic and obligately heterotrophic, member of the Actinobacteria that catalyses dissimilatory oxido- reduction of iron isolated from metal-rich acidic water in Chile.</title>
        <authorList>
            <person name="Gonzalez D."/>
            <person name="Huber K."/>
            <person name="Hedrich S."/>
            <person name="Rojas-Villalobos C."/>
            <person name="Quatrini R."/>
            <person name="Dinamarca M.A."/>
            <person name="Schwarz A."/>
            <person name="Canales C."/>
            <person name="Nancucheo I."/>
        </authorList>
    </citation>
    <scope>NUCLEOTIDE SEQUENCE [LARGE SCALE GENOMIC DNA]</scope>
    <source>
        <strain evidence="3 4">USS-CCA1</strain>
    </source>
</reference>
<dbReference type="InterPro" id="IPR036291">
    <property type="entry name" value="NAD(P)-bd_dom_sf"/>
</dbReference>
<evidence type="ECO:0000313" key="4">
    <source>
        <dbReference type="Proteomes" id="UP000437736"/>
    </source>
</evidence>
<dbReference type="Proteomes" id="UP000437736">
    <property type="component" value="Unassembled WGS sequence"/>
</dbReference>
<comment type="similarity">
    <text evidence="1">Belongs to the short-chain dehydrogenases/reductases (SDR) family.</text>
</comment>
<dbReference type="PANTHER" id="PTHR24321:SF15">
    <property type="entry name" value="OXIDOREDUCTASE UCPA"/>
    <property type="match status" value="1"/>
</dbReference>
<dbReference type="PRINTS" id="PR00080">
    <property type="entry name" value="SDRFAMILY"/>
</dbReference>
<dbReference type="PANTHER" id="PTHR24321">
    <property type="entry name" value="DEHYDROGENASES, SHORT CHAIN"/>
    <property type="match status" value="1"/>
</dbReference>
<dbReference type="PROSITE" id="PS00061">
    <property type="entry name" value="ADH_SHORT"/>
    <property type="match status" value="1"/>
</dbReference>
<accession>A0ABW9QY33</accession>
<comment type="caution">
    <text evidence="3">The sequence shown here is derived from an EMBL/GenBank/DDBJ whole genome shotgun (WGS) entry which is preliminary data.</text>
</comment>
<proteinExistence type="inferred from homology"/>
<dbReference type="PRINTS" id="PR00081">
    <property type="entry name" value="GDHRDH"/>
</dbReference>